<dbReference type="EMBL" id="RBIN01000001">
    <property type="protein sequence ID" value="RKR07526.1"/>
    <property type="molecule type" value="Genomic_DNA"/>
</dbReference>
<dbReference type="OrthoDB" id="9808602at2"/>
<evidence type="ECO:0000256" key="2">
    <source>
        <dbReference type="ARBA" id="ARBA00006464"/>
    </source>
</evidence>
<proteinExistence type="inferred from homology"/>
<dbReference type="GO" id="GO:0016780">
    <property type="term" value="F:phosphotransferase activity, for other substituted phosphate groups"/>
    <property type="evidence" value="ECO:0007669"/>
    <property type="project" value="TreeGrafter"/>
</dbReference>
<dbReference type="InterPro" id="IPR017475">
    <property type="entry name" value="EPS_sugar_tfrase"/>
</dbReference>
<dbReference type="GO" id="GO:0016020">
    <property type="term" value="C:membrane"/>
    <property type="evidence" value="ECO:0007669"/>
    <property type="project" value="UniProtKB-SubCell"/>
</dbReference>
<organism evidence="9 10">
    <name type="scientific">Kushneria sinocarnis</name>
    <dbReference type="NCBI Taxonomy" id="595502"/>
    <lineage>
        <taxon>Bacteria</taxon>
        <taxon>Pseudomonadati</taxon>
        <taxon>Pseudomonadota</taxon>
        <taxon>Gammaproteobacteria</taxon>
        <taxon>Oceanospirillales</taxon>
        <taxon>Halomonadaceae</taxon>
        <taxon>Kushneria</taxon>
    </lineage>
</organism>
<dbReference type="Pfam" id="PF02397">
    <property type="entry name" value="Bac_transf"/>
    <property type="match status" value="1"/>
</dbReference>
<protein>
    <submittedName>
        <fullName evidence="9">Exopolysaccharide biosynthesis polyprenyl glycosylphosphotransferase</fullName>
    </submittedName>
</protein>
<name>A0A420X0Z0_9GAMM</name>
<evidence type="ECO:0000256" key="6">
    <source>
        <dbReference type="ARBA" id="ARBA00023136"/>
    </source>
</evidence>
<dbReference type="PANTHER" id="PTHR30576:SF0">
    <property type="entry name" value="UNDECAPRENYL-PHOSPHATE N-ACETYLGALACTOSAMINYL 1-PHOSPHATE TRANSFERASE-RELATED"/>
    <property type="match status" value="1"/>
</dbReference>
<evidence type="ECO:0000313" key="9">
    <source>
        <dbReference type="EMBL" id="RKR07526.1"/>
    </source>
</evidence>
<evidence type="ECO:0000256" key="5">
    <source>
        <dbReference type="ARBA" id="ARBA00022989"/>
    </source>
</evidence>
<dbReference type="NCBIfam" id="TIGR03025">
    <property type="entry name" value="EPS_sugtrans"/>
    <property type="match status" value="1"/>
</dbReference>
<dbReference type="RefSeq" id="WP_121170664.1">
    <property type="nucleotide sequence ID" value="NZ_RBIN01000001.1"/>
</dbReference>
<feature type="transmembrane region" description="Helical" evidence="7">
    <location>
        <begin position="83"/>
        <end position="109"/>
    </location>
</feature>
<evidence type="ECO:0000256" key="3">
    <source>
        <dbReference type="ARBA" id="ARBA00022679"/>
    </source>
</evidence>
<comment type="caution">
    <text evidence="9">The sequence shown here is derived from an EMBL/GenBank/DDBJ whole genome shotgun (WGS) entry which is preliminary data.</text>
</comment>
<sequence>MQTTFQSDHGRLRHSRWYERILLSFRTNLVLGFLLTTILPALWEWGWHWHNRSAMITMVASGIAYLIAISAVHAISRFPGTRALVYILPFMTVAYLVMGVLLQACQLAFSAETMVISYVISLCAAGAGYLVAARYRIRKIAVVPMGQVGDFCQQHAVDWRWLQQPDLKDMRVDGVVADLKSEMSPEWQRFLADCMIRRIPVHDAQRFHEELTGKVGLEHVYQNRYGLLVTNGNYEIAKRAVDFIVALSMLPLILPVIGMAAVLIRRDDPGPVFFRQQRAGFQGREFDVYKLRSMYVDPGNQTPTADGEDPRITRIGRKLRKYRIDELPQLFNVLKGDMSLIGPRPETPSLTEAYERDIPFFRYRHVVRPGITGWAQIEQGYVSEVEGSKRKLEYDFYYIKNFSFRIDILILVRTIRTVFTGSGAR</sequence>
<keyword evidence="4 7" id="KW-0812">Transmembrane</keyword>
<feature type="transmembrane region" description="Helical" evidence="7">
    <location>
        <begin position="21"/>
        <end position="43"/>
    </location>
</feature>
<dbReference type="PANTHER" id="PTHR30576">
    <property type="entry name" value="COLANIC BIOSYNTHESIS UDP-GLUCOSE LIPID CARRIER TRANSFERASE"/>
    <property type="match status" value="1"/>
</dbReference>
<gene>
    <name evidence="9" type="ORF">C7446_0338</name>
</gene>
<evidence type="ECO:0000259" key="8">
    <source>
        <dbReference type="Pfam" id="PF02397"/>
    </source>
</evidence>
<feature type="domain" description="Bacterial sugar transferase" evidence="8">
    <location>
        <begin position="238"/>
        <end position="419"/>
    </location>
</feature>
<evidence type="ECO:0000313" key="10">
    <source>
        <dbReference type="Proteomes" id="UP000281975"/>
    </source>
</evidence>
<evidence type="ECO:0000256" key="4">
    <source>
        <dbReference type="ARBA" id="ARBA00022692"/>
    </source>
</evidence>
<comment type="similarity">
    <text evidence="2">Belongs to the bacterial sugar transferase family.</text>
</comment>
<dbReference type="InterPro" id="IPR003362">
    <property type="entry name" value="Bact_transf"/>
</dbReference>
<evidence type="ECO:0000256" key="7">
    <source>
        <dbReference type="SAM" id="Phobius"/>
    </source>
</evidence>
<feature type="transmembrane region" description="Helical" evidence="7">
    <location>
        <begin position="55"/>
        <end position="76"/>
    </location>
</feature>
<reference evidence="9 10" key="1">
    <citation type="submission" date="2018-10" db="EMBL/GenBank/DDBJ databases">
        <title>Genomic Encyclopedia of Type Strains, Phase IV (KMG-IV): sequencing the most valuable type-strain genomes for metagenomic binning, comparative biology and taxonomic classification.</title>
        <authorList>
            <person name="Goeker M."/>
        </authorList>
    </citation>
    <scope>NUCLEOTIDE SEQUENCE [LARGE SCALE GENOMIC DNA]</scope>
    <source>
        <strain evidence="9 10">DSM 23229</strain>
    </source>
</reference>
<evidence type="ECO:0000256" key="1">
    <source>
        <dbReference type="ARBA" id="ARBA00004141"/>
    </source>
</evidence>
<keyword evidence="5 7" id="KW-1133">Transmembrane helix</keyword>
<comment type="subcellular location">
    <subcellularLocation>
        <location evidence="1">Membrane</location>
        <topology evidence="1">Multi-pass membrane protein</topology>
    </subcellularLocation>
</comment>
<keyword evidence="3 9" id="KW-0808">Transferase</keyword>
<dbReference type="Proteomes" id="UP000281975">
    <property type="component" value="Unassembled WGS sequence"/>
</dbReference>
<feature type="transmembrane region" description="Helical" evidence="7">
    <location>
        <begin position="243"/>
        <end position="264"/>
    </location>
</feature>
<dbReference type="AlphaFoldDB" id="A0A420X0Z0"/>
<accession>A0A420X0Z0</accession>
<keyword evidence="10" id="KW-1185">Reference proteome</keyword>
<keyword evidence="6 7" id="KW-0472">Membrane</keyword>
<feature type="transmembrane region" description="Helical" evidence="7">
    <location>
        <begin position="115"/>
        <end position="132"/>
    </location>
</feature>